<reference evidence="1" key="1">
    <citation type="journal article" date="2015" name="Nature">
        <title>Complex archaea that bridge the gap between prokaryotes and eukaryotes.</title>
        <authorList>
            <person name="Spang A."/>
            <person name="Saw J.H."/>
            <person name="Jorgensen S.L."/>
            <person name="Zaremba-Niedzwiedzka K."/>
            <person name="Martijn J."/>
            <person name="Lind A.E."/>
            <person name="van Eijk R."/>
            <person name="Schleper C."/>
            <person name="Guy L."/>
            <person name="Ettema T.J."/>
        </authorList>
    </citation>
    <scope>NUCLEOTIDE SEQUENCE</scope>
</reference>
<name>A0A0F9BTK2_9ZZZZ</name>
<sequence>MIAALLLGRKGSVGFPNKNLHEILGHPLTWYVMDGVKKSQYIDEIYLSMPNRLHYKLKFIYY</sequence>
<comment type="caution">
    <text evidence="1">The sequence shown here is derived from an EMBL/GenBank/DDBJ whole genome shotgun (WGS) entry which is preliminary data.</text>
</comment>
<protein>
    <recommendedName>
        <fullName evidence="2">MobA-like NTP transferase domain-containing protein</fullName>
    </recommendedName>
</protein>
<dbReference type="Pfam" id="PF02348">
    <property type="entry name" value="CTP_transf_3"/>
    <property type="match status" value="1"/>
</dbReference>
<dbReference type="AlphaFoldDB" id="A0A0F9BTK2"/>
<proteinExistence type="predicted"/>
<dbReference type="EMBL" id="LAZR01036270">
    <property type="protein sequence ID" value="KKL25289.1"/>
    <property type="molecule type" value="Genomic_DNA"/>
</dbReference>
<dbReference type="Gene3D" id="3.90.550.10">
    <property type="entry name" value="Spore Coat Polysaccharide Biosynthesis Protein SpsA, Chain A"/>
    <property type="match status" value="1"/>
</dbReference>
<dbReference type="SUPFAM" id="SSF53448">
    <property type="entry name" value="Nucleotide-diphospho-sugar transferases"/>
    <property type="match status" value="1"/>
</dbReference>
<accession>A0A0F9BTK2</accession>
<gene>
    <name evidence="1" type="ORF">LCGC14_2406810</name>
</gene>
<dbReference type="InterPro" id="IPR029044">
    <property type="entry name" value="Nucleotide-diphossugar_trans"/>
</dbReference>
<organism evidence="1">
    <name type="scientific">marine sediment metagenome</name>
    <dbReference type="NCBI Taxonomy" id="412755"/>
    <lineage>
        <taxon>unclassified sequences</taxon>
        <taxon>metagenomes</taxon>
        <taxon>ecological metagenomes</taxon>
    </lineage>
</organism>
<evidence type="ECO:0008006" key="2">
    <source>
        <dbReference type="Google" id="ProtNLM"/>
    </source>
</evidence>
<dbReference type="InterPro" id="IPR003329">
    <property type="entry name" value="Cytidylyl_trans"/>
</dbReference>
<evidence type="ECO:0000313" key="1">
    <source>
        <dbReference type="EMBL" id="KKL25289.1"/>
    </source>
</evidence>